<name>A0ABU0IQ71_9CAUL</name>
<dbReference type="InterPro" id="IPR013538">
    <property type="entry name" value="ASHA1/2-like_C"/>
</dbReference>
<reference evidence="3 4" key="1">
    <citation type="submission" date="2023-07" db="EMBL/GenBank/DDBJ databases">
        <title>Genomic Encyclopedia of Type Strains, Phase IV (KMG-IV): sequencing the most valuable type-strain genomes for metagenomic binning, comparative biology and taxonomic classification.</title>
        <authorList>
            <person name="Goeker M."/>
        </authorList>
    </citation>
    <scope>NUCLEOTIDE SEQUENCE [LARGE SCALE GENOMIC DNA]</scope>
    <source>
        <strain evidence="3 4">DSM 18695</strain>
    </source>
</reference>
<proteinExistence type="inferred from homology"/>
<evidence type="ECO:0000313" key="3">
    <source>
        <dbReference type="EMBL" id="MDQ0463169.1"/>
    </source>
</evidence>
<dbReference type="CDD" id="cd07826">
    <property type="entry name" value="SRPBCC_CalC_Aha1-like_9"/>
    <property type="match status" value="1"/>
</dbReference>
<organism evidence="3 4">
    <name type="scientific">Caulobacter ginsengisoli</name>
    <dbReference type="NCBI Taxonomy" id="400775"/>
    <lineage>
        <taxon>Bacteria</taxon>
        <taxon>Pseudomonadati</taxon>
        <taxon>Pseudomonadota</taxon>
        <taxon>Alphaproteobacteria</taxon>
        <taxon>Caulobacterales</taxon>
        <taxon>Caulobacteraceae</taxon>
        <taxon>Caulobacter</taxon>
    </lineage>
</organism>
<dbReference type="RefSeq" id="WP_307346594.1">
    <property type="nucleotide sequence ID" value="NZ_JAUSVS010000001.1"/>
</dbReference>
<dbReference type="Gene3D" id="3.30.530.20">
    <property type="match status" value="1"/>
</dbReference>
<accession>A0ABU0IQ71</accession>
<feature type="domain" description="Activator of Hsp90 ATPase homologue 1/2-like C-terminal" evidence="2">
    <location>
        <begin position="25"/>
        <end position="157"/>
    </location>
</feature>
<dbReference type="SUPFAM" id="SSF55961">
    <property type="entry name" value="Bet v1-like"/>
    <property type="match status" value="1"/>
</dbReference>
<dbReference type="Pfam" id="PF08327">
    <property type="entry name" value="AHSA1"/>
    <property type="match status" value="1"/>
</dbReference>
<protein>
    <submittedName>
        <fullName evidence="3">Uncharacterized protein YndB with AHSA1/START domain</fullName>
    </submittedName>
</protein>
<evidence type="ECO:0000256" key="1">
    <source>
        <dbReference type="ARBA" id="ARBA00006817"/>
    </source>
</evidence>
<comment type="similarity">
    <text evidence="1">Belongs to the AHA1 family.</text>
</comment>
<dbReference type="InterPro" id="IPR023393">
    <property type="entry name" value="START-like_dom_sf"/>
</dbReference>
<gene>
    <name evidence="3" type="ORF">QO010_000917</name>
</gene>
<dbReference type="EMBL" id="JAUSVS010000001">
    <property type="protein sequence ID" value="MDQ0463169.1"/>
    <property type="molecule type" value="Genomic_DNA"/>
</dbReference>
<keyword evidence="4" id="KW-1185">Reference proteome</keyword>
<evidence type="ECO:0000259" key="2">
    <source>
        <dbReference type="Pfam" id="PF08327"/>
    </source>
</evidence>
<sequence>MKPSDGLTITTPSDREIVTVRALAAPRALVFDCMIRPEFLTRWMLGPDGWTMPVCEFEPRVGGRFRYVWRNADGGEMGMGGVIREFEPPKRIVNTQLFDGDETGGESIVTLTLTEAGGVTLLTTSVLYPSRETRDAMLQSGMADGMEAGYRRMDALLAEMGR</sequence>
<comment type="caution">
    <text evidence="3">The sequence shown here is derived from an EMBL/GenBank/DDBJ whole genome shotgun (WGS) entry which is preliminary data.</text>
</comment>
<evidence type="ECO:0000313" key="4">
    <source>
        <dbReference type="Proteomes" id="UP001228905"/>
    </source>
</evidence>
<dbReference type="Proteomes" id="UP001228905">
    <property type="component" value="Unassembled WGS sequence"/>
</dbReference>